<comment type="caution">
    <text evidence="18">The sequence shown here is derived from an EMBL/GenBank/DDBJ whole genome shotgun (WGS) entry which is preliminary data.</text>
</comment>
<evidence type="ECO:0000256" key="14">
    <source>
        <dbReference type="ARBA" id="ARBA00023136"/>
    </source>
</evidence>
<keyword evidence="4" id="KW-0813">Transport</keyword>
<accession>A0A226DMR7</accession>
<dbReference type="GO" id="GO:0005886">
    <property type="term" value="C:plasma membrane"/>
    <property type="evidence" value="ECO:0007669"/>
    <property type="project" value="UniProtKB-SubCell"/>
</dbReference>
<feature type="domain" description="SMP-LTD" evidence="17">
    <location>
        <begin position="132"/>
        <end position="313"/>
    </location>
</feature>
<evidence type="ECO:0000256" key="13">
    <source>
        <dbReference type="ARBA" id="ARBA00023121"/>
    </source>
</evidence>
<keyword evidence="11" id="KW-1133">Transmembrane helix</keyword>
<evidence type="ECO:0000256" key="4">
    <source>
        <dbReference type="ARBA" id="ARBA00022448"/>
    </source>
</evidence>
<keyword evidence="6" id="KW-0812">Transmembrane</keyword>
<keyword evidence="13" id="KW-0446">Lipid-binding</keyword>
<dbReference type="EMBL" id="LNIX01000015">
    <property type="protein sequence ID" value="OXA46410.1"/>
    <property type="molecule type" value="Genomic_DNA"/>
</dbReference>
<feature type="compositionally biased region" description="Low complexity" evidence="15">
    <location>
        <begin position="643"/>
        <end position="658"/>
    </location>
</feature>
<evidence type="ECO:0000256" key="3">
    <source>
        <dbReference type="ARBA" id="ARBA00005867"/>
    </source>
</evidence>
<organism evidence="18 19">
    <name type="scientific">Folsomia candida</name>
    <name type="common">Springtail</name>
    <dbReference type="NCBI Taxonomy" id="158441"/>
    <lineage>
        <taxon>Eukaryota</taxon>
        <taxon>Metazoa</taxon>
        <taxon>Ecdysozoa</taxon>
        <taxon>Arthropoda</taxon>
        <taxon>Hexapoda</taxon>
        <taxon>Collembola</taxon>
        <taxon>Entomobryomorpha</taxon>
        <taxon>Isotomoidea</taxon>
        <taxon>Isotomidae</taxon>
        <taxon>Proisotominae</taxon>
        <taxon>Folsomia</taxon>
    </lineage>
</organism>
<evidence type="ECO:0000313" key="18">
    <source>
        <dbReference type="EMBL" id="OXA46410.1"/>
    </source>
</evidence>
<dbReference type="CDD" id="cd04050">
    <property type="entry name" value="C2B_Synaptotagmin-like"/>
    <property type="match status" value="1"/>
</dbReference>
<dbReference type="SUPFAM" id="SSF49562">
    <property type="entry name" value="C2 domain (Calcium/lipid-binding domain, CaLB)"/>
    <property type="match status" value="3"/>
</dbReference>
<dbReference type="GO" id="GO:0005789">
    <property type="term" value="C:endoplasmic reticulum membrane"/>
    <property type="evidence" value="ECO:0007669"/>
    <property type="project" value="UniProtKB-SubCell"/>
</dbReference>
<evidence type="ECO:0000256" key="10">
    <source>
        <dbReference type="ARBA" id="ARBA00022837"/>
    </source>
</evidence>
<evidence type="ECO:0000256" key="7">
    <source>
        <dbReference type="ARBA" id="ARBA00022723"/>
    </source>
</evidence>
<dbReference type="InterPro" id="IPR035892">
    <property type="entry name" value="C2_domain_sf"/>
</dbReference>
<dbReference type="Pfam" id="PF00168">
    <property type="entry name" value="C2"/>
    <property type="match status" value="3"/>
</dbReference>
<keyword evidence="9" id="KW-0256">Endoplasmic reticulum</keyword>
<dbReference type="Proteomes" id="UP000198287">
    <property type="component" value="Unassembled WGS sequence"/>
</dbReference>
<dbReference type="GO" id="GO:0005544">
    <property type="term" value="F:calcium-dependent phospholipid binding"/>
    <property type="evidence" value="ECO:0007669"/>
    <property type="project" value="TreeGrafter"/>
</dbReference>
<keyword evidence="10" id="KW-0106">Calcium</keyword>
<dbReference type="PANTHER" id="PTHR45761">
    <property type="entry name" value="EXTENDED SYNAPTOTAGMIN-LIKE PROTEIN 2, ISOFORM C"/>
    <property type="match status" value="1"/>
</dbReference>
<dbReference type="FunFam" id="2.60.40.150:FF:000025">
    <property type="entry name" value="Extended synaptotagmin 2"/>
    <property type="match status" value="1"/>
</dbReference>
<comment type="similarity">
    <text evidence="3">Belongs to the extended synaptotagmin family.</text>
</comment>
<evidence type="ECO:0000256" key="1">
    <source>
        <dbReference type="ARBA" id="ARBA00004202"/>
    </source>
</evidence>
<dbReference type="PROSITE" id="PS51847">
    <property type="entry name" value="SMP"/>
    <property type="match status" value="1"/>
</dbReference>
<feature type="compositionally biased region" description="Basic and acidic residues" evidence="15">
    <location>
        <begin position="676"/>
        <end position="688"/>
    </location>
</feature>
<sequence>MSNPDGEGELHHVEKSSVTVVAPGETTFKAIGPRPIGQKKKYKFVEPPGVTTWITSFVKKCLVCGLVYTLGYFQVSVGWLVGPIVLLVVRDQWRRHHDAQRALAAASARGDEREIVLARLGDNLPSWVIFPDVERAEWLNLILKQLWPRINHYTYDMIIQSIEPGLRETLSNSYKLGSFRFEKVILGDTPLRIRGVKVYDEKKTDRNEIIMDLDVIYAGDCDFRFSVAKIHAGIKDLQLSGTLRLVMKPLINQMPMIGGVQYFFLNPPSLEFNLIGVADVFDMPGLSDLIRRIVSEQISNMCVLPNKMFIQLSDAVNARETCAMQPQGVVRICAIEARNLMKMDVGVLGMGKSDPYIILSVGAQQYRSKTINNTVNPKWEYYCEMLVEELGQKLNVVLYDHDDAPRADEFLGRCSVDLSVVSREKTMDLWLDLENVKKGQVHLKLEWLGFTENPVDLKESLVDAQIHGLASCMLTVKLDSAKNLPALVKKGGTGFGKPRLVKEGSKPDPYAILSVGKVQHESVTLDKTVDPVFEETMHFLVRNPLTDTLLVKIMDKKTNTELGSFKQCLDAVYGRPEMKMRKQNFTLNTKSEAKVNMSMSIQVLKLGAAALGEKLSMEEDETDDELQQQPRPGSSSSEATTANVERSNSNISSSDQNNKTMINDDVSEGSGYSGGESRESFIRKDEGKPLLAASRSLDKPEDDKGMKVRLTIRYSQTSQQLVVVVHSVTNVPIETSGELPDPYVKLYVLPERNKKHKTEAQKDNCNPLYDERFEFPIIDLRGKTLEVTVCDKKFIRSSPKFGDVLIPLEEFQLGTAVTNWYPLTP</sequence>
<dbReference type="InterPro" id="IPR039010">
    <property type="entry name" value="Synaptotagmin_SMP"/>
</dbReference>
<evidence type="ECO:0000259" key="16">
    <source>
        <dbReference type="PROSITE" id="PS50004"/>
    </source>
</evidence>
<keyword evidence="19" id="KW-1185">Reference proteome</keyword>
<dbReference type="CDD" id="cd21670">
    <property type="entry name" value="SMP_ESyt"/>
    <property type="match status" value="1"/>
</dbReference>
<comment type="subcellular location">
    <subcellularLocation>
        <location evidence="1">Cell membrane</location>
        <topology evidence="1">Peripheral membrane protein</topology>
    </subcellularLocation>
    <subcellularLocation>
        <location evidence="2">Endoplasmic reticulum membrane</location>
        <topology evidence="2">Multi-pass membrane protein</topology>
    </subcellularLocation>
</comment>
<dbReference type="PROSITE" id="PS50004">
    <property type="entry name" value="C2"/>
    <property type="match status" value="3"/>
</dbReference>
<dbReference type="AlphaFoldDB" id="A0A226DMR7"/>
<dbReference type="GO" id="GO:0031210">
    <property type="term" value="F:phosphatidylcholine binding"/>
    <property type="evidence" value="ECO:0007669"/>
    <property type="project" value="TreeGrafter"/>
</dbReference>
<keyword evidence="14" id="KW-0472">Membrane</keyword>
<feature type="domain" description="C2" evidence="16">
    <location>
        <begin position="704"/>
        <end position="821"/>
    </location>
</feature>
<evidence type="ECO:0000256" key="12">
    <source>
        <dbReference type="ARBA" id="ARBA00023055"/>
    </source>
</evidence>
<evidence type="ECO:0000256" key="2">
    <source>
        <dbReference type="ARBA" id="ARBA00004477"/>
    </source>
</evidence>
<reference evidence="18 19" key="1">
    <citation type="submission" date="2015-12" db="EMBL/GenBank/DDBJ databases">
        <title>The genome of Folsomia candida.</title>
        <authorList>
            <person name="Faddeeva A."/>
            <person name="Derks M.F."/>
            <person name="Anvar Y."/>
            <person name="Smit S."/>
            <person name="Van Straalen N."/>
            <person name="Roelofs D."/>
        </authorList>
    </citation>
    <scope>NUCLEOTIDE SEQUENCE [LARGE SCALE GENOMIC DNA]</scope>
    <source>
        <strain evidence="18 19">VU population</strain>
        <tissue evidence="18">Whole body</tissue>
    </source>
</reference>
<dbReference type="PANTHER" id="PTHR45761:SF1">
    <property type="entry name" value="EXTENDED SYNAPTOTAGMIN-LIKE PROTEIN 2, ISOFORM C"/>
    <property type="match status" value="1"/>
</dbReference>
<feature type="domain" description="C2" evidence="16">
    <location>
        <begin position="453"/>
        <end position="590"/>
    </location>
</feature>
<feature type="domain" description="C2" evidence="16">
    <location>
        <begin position="311"/>
        <end position="431"/>
    </location>
</feature>
<dbReference type="InterPro" id="IPR031468">
    <property type="entry name" value="SMP_LBD"/>
</dbReference>
<dbReference type="GO" id="GO:0061817">
    <property type="term" value="P:endoplasmic reticulum-plasma membrane tethering"/>
    <property type="evidence" value="ECO:0007669"/>
    <property type="project" value="InterPro"/>
</dbReference>
<evidence type="ECO:0000259" key="17">
    <source>
        <dbReference type="PROSITE" id="PS51847"/>
    </source>
</evidence>
<keyword evidence="7" id="KW-0479">Metal-binding</keyword>
<evidence type="ECO:0000256" key="11">
    <source>
        <dbReference type="ARBA" id="ARBA00022989"/>
    </source>
</evidence>
<name>A0A226DMR7_FOLCA</name>
<dbReference type="SMART" id="SM00239">
    <property type="entry name" value="C2"/>
    <property type="match status" value="3"/>
</dbReference>
<dbReference type="InterPro" id="IPR000008">
    <property type="entry name" value="C2_dom"/>
</dbReference>
<feature type="compositionally biased region" description="Polar residues" evidence="15">
    <location>
        <begin position="630"/>
        <end position="642"/>
    </location>
</feature>
<evidence type="ECO:0000256" key="8">
    <source>
        <dbReference type="ARBA" id="ARBA00022737"/>
    </source>
</evidence>
<dbReference type="InterPro" id="IPR051634">
    <property type="entry name" value="Extended_Synaptotagmin"/>
</dbReference>
<protein>
    <submittedName>
        <fullName evidence="18">Extended synaptotagmin-2</fullName>
    </submittedName>
</protein>
<gene>
    <name evidence="18" type="ORF">Fcan01_18598</name>
</gene>
<dbReference type="OrthoDB" id="1029639at2759"/>
<dbReference type="OMA" id="CEAPVFI"/>
<dbReference type="GO" id="GO:0006869">
    <property type="term" value="P:lipid transport"/>
    <property type="evidence" value="ECO:0007669"/>
    <property type="project" value="UniProtKB-KW"/>
</dbReference>
<evidence type="ECO:0000256" key="6">
    <source>
        <dbReference type="ARBA" id="ARBA00022692"/>
    </source>
</evidence>
<dbReference type="GO" id="GO:0005509">
    <property type="term" value="F:calcium ion binding"/>
    <property type="evidence" value="ECO:0007669"/>
    <property type="project" value="TreeGrafter"/>
</dbReference>
<dbReference type="Gene3D" id="2.60.40.150">
    <property type="entry name" value="C2 domain"/>
    <property type="match status" value="3"/>
</dbReference>
<dbReference type="InterPro" id="IPR037749">
    <property type="entry name" value="Ext_Synaptotagmin_C2B"/>
</dbReference>
<keyword evidence="5" id="KW-1003">Cell membrane</keyword>
<keyword evidence="8" id="KW-0677">Repeat</keyword>
<dbReference type="GO" id="GO:0008429">
    <property type="term" value="F:phosphatidylethanolamine binding"/>
    <property type="evidence" value="ECO:0007669"/>
    <property type="project" value="TreeGrafter"/>
</dbReference>
<dbReference type="GO" id="GO:0035091">
    <property type="term" value="F:phosphatidylinositol binding"/>
    <property type="evidence" value="ECO:0007669"/>
    <property type="project" value="TreeGrafter"/>
</dbReference>
<evidence type="ECO:0000256" key="15">
    <source>
        <dbReference type="SAM" id="MobiDB-lite"/>
    </source>
</evidence>
<keyword evidence="12" id="KW-0445">Lipid transport</keyword>
<feature type="region of interest" description="Disordered" evidence="15">
    <location>
        <begin position="617"/>
        <end position="703"/>
    </location>
</feature>
<dbReference type="STRING" id="158441.A0A226DMR7"/>
<proteinExistence type="inferred from homology"/>
<dbReference type="Pfam" id="PF17047">
    <property type="entry name" value="SMP_LBD"/>
    <property type="match status" value="1"/>
</dbReference>
<evidence type="ECO:0000256" key="5">
    <source>
        <dbReference type="ARBA" id="ARBA00022475"/>
    </source>
</evidence>
<evidence type="ECO:0000256" key="9">
    <source>
        <dbReference type="ARBA" id="ARBA00022824"/>
    </source>
</evidence>
<evidence type="ECO:0000313" key="19">
    <source>
        <dbReference type="Proteomes" id="UP000198287"/>
    </source>
</evidence>